<dbReference type="EMBL" id="GL377638">
    <property type="protein sequence ID" value="EFJ12618.1"/>
    <property type="molecule type" value="Genomic_DNA"/>
</dbReference>
<sequence>MLLPSKVSNAFCQDQCFRSVKLVAIGRNLSFVRHHRLSDSLLRKDRVVKRQRGGSKQAIAIVAFPLRAGPA</sequence>
<evidence type="ECO:0000313" key="1">
    <source>
        <dbReference type="EMBL" id="EFJ12618.1"/>
    </source>
</evidence>
<evidence type="ECO:0000313" key="2">
    <source>
        <dbReference type="Proteomes" id="UP000001514"/>
    </source>
</evidence>
<organism evidence="2">
    <name type="scientific">Selaginella moellendorffii</name>
    <name type="common">Spikemoss</name>
    <dbReference type="NCBI Taxonomy" id="88036"/>
    <lineage>
        <taxon>Eukaryota</taxon>
        <taxon>Viridiplantae</taxon>
        <taxon>Streptophyta</taxon>
        <taxon>Embryophyta</taxon>
        <taxon>Tracheophyta</taxon>
        <taxon>Lycopodiopsida</taxon>
        <taxon>Selaginellales</taxon>
        <taxon>Selaginellaceae</taxon>
        <taxon>Selaginella</taxon>
    </lineage>
</organism>
<dbReference type="InParanoid" id="D8SSQ3"/>
<dbReference type="Proteomes" id="UP000001514">
    <property type="component" value="Unassembled WGS sequence"/>
</dbReference>
<dbReference type="KEGG" id="smo:SELMODRAFT_446592"/>
<gene>
    <name evidence="1" type="ORF">SELMODRAFT_446592</name>
</gene>
<dbReference type="HOGENOM" id="CLU_2744812_0_0_1"/>
<proteinExistence type="predicted"/>
<reference evidence="1 2" key="1">
    <citation type="journal article" date="2011" name="Science">
        <title>The Selaginella genome identifies genetic changes associated with the evolution of vascular plants.</title>
        <authorList>
            <person name="Banks J.A."/>
            <person name="Nishiyama T."/>
            <person name="Hasebe M."/>
            <person name="Bowman J.L."/>
            <person name="Gribskov M."/>
            <person name="dePamphilis C."/>
            <person name="Albert V.A."/>
            <person name="Aono N."/>
            <person name="Aoyama T."/>
            <person name="Ambrose B.A."/>
            <person name="Ashton N.W."/>
            <person name="Axtell M.J."/>
            <person name="Barker E."/>
            <person name="Barker M.S."/>
            <person name="Bennetzen J.L."/>
            <person name="Bonawitz N.D."/>
            <person name="Chapple C."/>
            <person name="Cheng C."/>
            <person name="Correa L.G."/>
            <person name="Dacre M."/>
            <person name="DeBarry J."/>
            <person name="Dreyer I."/>
            <person name="Elias M."/>
            <person name="Engstrom E.M."/>
            <person name="Estelle M."/>
            <person name="Feng L."/>
            <person name="Finet C."/>
            <person name="Floyd S.K."/>
            <person name="Frommer W.B."/>
            <person name="Fujita T."/>
            <person name="Gramzow L."/>
            <person name="Gutensohn M."/>
            <person name="Harholt J."/>
            <person name="Hattori M."/>
            <person name="Heyl A."/>
            <person name="Hirai T."/>
            <person name="Hiwatashi Y."/>
            <person name="Ishikawa M."/>
            <person name="Iwata M."/>
            <person name="Karol K.G."/>
            <person name="Koehler B."/>
            <person name="Kolukisaoglu U."/>
            <person name="Kubo M."/>
            <person name="Kurata T."/>
            <person name="Lalonde S."/>
            <person name="Li K."/>
            <person name="Li Y."/>
            <person name="Litt A."/>
            <person name="Lyons E."/>
            <person name="Manning G."/>
            <person name="Maruyama T."/>
            <person name="Michael T.P."/>
            <person name="Mikami K."/>
            <person name="Miyazaki S."/>
            <person name="Morinaga S."/>
            <person name="Murata T."/>
            <person name="Mueller-Roeber B."/>
            <person name="Nelson D.R."/>
            <person name="Obara M."/>
            <person name="Oguri Y."/>
            <person name="Olmstead R.G."/>
            <person name="Onodera N."/>
            <person name="Petersen B.L."/>
            <person name="Pils B."/>
            <person name="Prigge M."/>
            <person name="Rensing S.A."/>
            <person name="Riano-Pachon D.M."/>
            <person name="Roberts A.W."/>
            <person name="Sato Y."/>
            <person name="Scheller H.V."/>
            <person name="Schulz B."/>
            <person name="Schulz C."/>
            <person name="Shakirov E.V."/>
            <person name="Shibagaki N."/>
            <person name="Shinohara N."/>
            <person name="Shippen D.E."/>
            <person name="Soerensen I."/>
            <person name="Sotooka R."/>
            <person name="Sugimoto N."/>
            <person name="Sugita M."/>
            <person name="Sumikawa N."/>
            <person name="Tanurdzic M."/>
            <person name="Theissen G."/>
            <person name="Ulvskov P."/>
            <person name="Wakazuki S."/>
            <person name="Weng J.K."/>
            <person name="Willats W.W."/>
            <person name="Wipf D."/>
            <person name="Wolf P.G."/>
            <person name="Yang L."/>
            <person name="Zimmer A.D."/>
            <person name="Zhu Q."/>
            <person name="Mitros T."/>
            <person name="Hellsten U."/>
            <person name="Loque D."/>
            <person name="Otillar R."/>
            <person name="Salamov A."/>
            <person name="Schmutz J."/>
            <person name="Shapiro H."/>
            <person name="Lindquist E."/>
            <person name="Lucas S."/>
            <person name="Rokhsar D."/>
            <person name="Grigoriev I.V."/>
        </authorList>
    </citation>
    <scope>NUCLEOTIDE SEQUENCE [LARGE SCALE GENOMIC DNA]</scope>
</reference>
<dbReference type="AlphaFoldDB" id="D8SSQ3"/>
<name>D8SSQ3_SELML</name>
<protein>
    <submittedName>
        <fullName evidence="1">Uncharacterized protein</fullName>
    </submittedName>
</protein>
<keyword evidence="2" id="KW-1185">Reference proteome</keyword>
<accession>D8SSQ3</accession>
<dbReference type="Gramene" id="EFJ12618">
    <property type="protein sequence ID" value="EFJ12618"/>
    <property type="gene ID" value="SELMODRAFT_446592"/>
</dbReference>